<evidence type="ECO:0000256" key="3">
    <source>
        <dbReference type="SAM" id="MobiDB-lite"/>
    </source>
</evidence>
<name>A0A9W7WC36_TRIRA</name>
<reference evidence="5" key="1">
    <citation type="submission" date="2021-02" db="EMBL/GenBank/DDBJ databases">
        <title>Comparative genomics reveals that relaxation of natural selection precedes convergent phenotypic evolution of cavefish.</title>
        <authorList>
            <person name="Peng Z."/>
        </authorList>
    </citation>
    <scope>NUCLEOTIDE SEQUENCE</scope>
    <source>
        <tissue evidence="5">Muscle</tissue>
    </source>
</reference>
<dbReference type="InterPro" id="IPR050252">
    <property type="entry name" value="Beta/Gamma-Crystallin"/>
</dbReference>
<dbReference type="PANTHER" id="PTHR11818:SF38">
    <property type="entry name" value="VERY LARGE A-KINASE ANCHOR PROTEIN"/>
    <property type="match status" value="1"/>
</dbReference>
<feature type="domain" description="Beta/gamma crystallin 'Greek key'" evidence="4">
    <location>
        <begin position="1121"/>
        <end position="1163"/>
    </location>
</feature>
<feature type="compositionally biased region" description="Polar residues" evidence="3">
    <location>
        <begin position="591"/>
        <end position="600"/>
    </location>
</feature>
<keyword evidence="2" id="KW-0677">Repeat</keyword>
<dbReference type="Pfam" id="PF00652">
    <property type="entry name" value="Ricin_B_lectin"/>
    <property type="match status" value="1"/>
</dbReference>
<sequence length="1654" mass="182981">MSWHEDFTRNFSRFFSRSKSALLDRNKSEEDDASMVTSSSHTPAQELQFSDLLDRSSESHEQDVTWGGAGGSALELPPLCTPVPQPGLTAPPADGFFRRLGSLFFFSQAEAVEVQIDRQTGTDIRRPITRDSQTDAEAQKTGGSVEVSVCHSEVTHTQSEEQSEDNCNAVDINSTKKLLEEKRHYDLACPPVVTYGTYRGLREVRRQKKKRRMELHSPVSEGEEGTHPDSHEHTHVSSTSNTMSYGSQENPTSVNPRICHTSRIESDLTLSGTDTETRDGDPAIILPHIADRNSDQSVICIGHSFHRIHKLEPYPLNLQSDSGQKQIGTLKTLSVDPQMSRRRVQGELEEKLAQVDSGKDEQVLRLESVNMVDNILVNAFVALERMEVPDHGSDILATGELPEDSEPVVFEGAAVGSNAEQQFSMILSDQMPSLGLEEAQAAGRSHAEGCRSTPSSGYESIAGSDTDIRFCVASDITATNVPISSEHKEHDANQALLEHFVEEREMNRIGACKSSAADEMLSVNLHILPKTNSRSEQPPGNISVPKTEQDGGRNKSQDTAKDYTMGNNCRRSLNSDSCYVCTIDTVSSVNRESQSRSEAFNHSLPPDKEDSDKKDTPKISEILGLFPSTQSHKSVERKAPQSGISVDESVVQSADEHACSEGHDSSQWTSIEAFRCNVTDDQSPGTLEDDLESELSLDTPAEGTTSAASSTCRKIQFDFPGHSSSCSASVPQHSRLLELDLVRVDGGFAIISEEEEMDGVFVNDTGPMHSPSSRRAKMYPFSLSPIYEEESVREEASGNEMLQVPPAIEEEQRSVEQPALSVLSLLQSVSEKLQSSIQSASDELHTVCLGSVPRPLWDRYSEDCEEEDEDISSFLQHQQVTETKTVNEPNTGDEFCSHIDRTASEAQDRLQECDGMAGNVGKSATTPFYQYLTSSVMPSAERELKAAKHCSAGCQSESNTTVRGELGGFGKFSPRPSIILFIYEGKTLSGERRAIFDDVEDAEKVLVSHGATVHAVKGCWLLYVDSWFCGPCVLLEEGQTVKISEETQQLKEPFFETQQLQRTEMKSVGSIRTLLKDDSVPEAHLHVNMSQMSDTLRLFTATDLTEQHGTVLLSDLCVKTGCWLVYDKPGFSGNSAVLEAEGRVTSIFQNSPVPRVKSLRPLIRGGLKVMRPLDPKVILYEKQQFQGQYKELLDHTGSLVSTDGPLSISSIRVLGGTWVCFSEEGFRGHQCVLEEGQYSNCTQLFSHTEYTIKSLRYIQSDFWEPSVCLKRSDEEINVMHADVPDLRLNGPSDEAGSIHVMRGAWVAYSERGFTGDQYVLEKGRYPGALEWGSGGKPPCSLRPIRREICGIVEPTFLLHAYTQTHYAGESREFVGEALDCGIPGLVSFRVNRGSWLLFDEEGCSGNQYILGEGLYPDLTSCGCESTAIRSLKPIPYSFTDLSISLFSLSGFEGLEETLFSDMENMSMFFSQSLRVNSGLWVAYEYSQFNGRQMLLEPGEYSDWKEHSGWDTIGSLKPLRQPKVHIQVRNRALGSVVTTENILESSFPAKAFLSPADGLLNTQRWIFADGLLKNMMRGGCLSVIGAKACVGARVALWEEHGRMNQRWSLNEDGRISSHLNRSLVLDLKGGNDRDHLILSQLCVNKSTQMWDMNVL</sequence>
<feature type="domain" description="Beta/gamma crystallin 'Greek key'" evidence="4">
    <location>
        <begin position="1175"/>
        <end position="1215"/>
    </location>
</feature>
<gene>
    <name evidence="5" type="ORF">IRJ41_016607</name>
</gene>
<feature type="region of interest" description="Disordered" evidence="3">
    <location>
        <begin position="26"/>
        <end position="45"/>
    </location>
</feature>
<feature type="compositionally biased region" description="Basic and acidic residues" evidence="3">
    <location>
        <begin position="605"/>
        <end position="618"/>
    </location>
</feature>
<dbReference type="GO" id="GO:0007601">
    <property type="term" value="P:visual perception"/>
    <property type="evidence" value="ECO:0007669"/>
    <property type="project" value="TreeGrafter"/>
</dbReference>
<feature type="domain" description="Beta/gamma crystallin 'Greek key'" evidence="4">
    <location>
        <begin position="1216"/>
        <end position="1259"/>
    </location>
</feature>
<dbReference type="GO" id="GO:0005212">
    <property type="term" value="F:structural constituent of eye lens"/>
    <property type="evidence" value="ECO:0007669"/>
    <property type="project" value="TreeGrafter"/>
</dbReference>
<proteinExistence type="inferred from homology"/>
<dbReference type="InterPro" id="IPR001064">
    <property type="entry name" value="Beta/gamma_crystallin"/>
</dbReference>
<protein>
    <recommendedName>
        <fullName evidence="4">Beta/gamma crystallin 'Greek key' domain-containing protein</fullName>
    </recommendedName>
</protein>
<dbReference type="Pfam" id="PF00030">
    <property type="entry name" value="Crystall"/>
    <property type="match status" value="4"/>
</dbReference>
<dbReference type="PROSITE" id="PS50915">
    <property type="entry name" value="CRYSTALLIN_BETA_GAMMA"/>
    <property type="match status" value="6"/>
</dbReference>
<feature type="domain" description="Beta/gamma crystallin 'Greek key'" evidence="4">
    <location>
        <begin position="1303"/>
        <end position="1345"/>
    </location>
</feature>
<evidence type="ECO:0000256" key="2">
    <source>
        <dbReference type="ARBA" id="ARBA00022737"/>
    </source>
</evidence>
<feature type="region of interest" description="Disordered" evidence="3">
    <location>
        <begin position="205"/>
        <end position="258"/>
    </location>
</feature>
<evidence type="ECO:0000256" key="1">
    <source>
        <dbReference type="ARBA" id="ARBA00009646"/>
    </source>
</evidence>
<dbReference type="Gene3D" id="2.60.20.10">
    <property type="entry name" value="Crystallins"/>
    <property type="match status" value="6"/>
</dbReference>
<dbReference type="PANTHER" id="PTHR11818">
    <property type="entry name" value="BETA/GAMMA CRYSTALLIN"/>
    <property type="match status" value="1"/>
</dbReference>
<evidence type="ECO:0000313" key="5">
    <source>
        <dbReference type="EMBL" id="KAI7793429.1"/>
    </source>
</evidence>
<organism evidence="5 6">
    <name type="scientific">Triplophysa rosa</name>
    <name type="common">Cave loach</name>
    <dbReference type="NCBI Taxonomy" id="992332"/>
    <lineage>
        <taxon>Eukaryota</taxon>
        <taxon>Metazoa</taxon>
        <taxon>Chordata</taxon>
        <taxon>Craniata</taxon>
        <taxon>Vertebrata</taxon>
        <taxon>Euteleostomi</taxon>
        <taxon>Actinopterygii</taxon>
        <taxon>Neopterygii</taxon>
        <taxon>Teleostei</taxon>
        <taxon>Ostariophysi</taxon>
        <taxon>Cypriniformes</taxon>
        <taxon>Nemacheilidae</taxon>
        <taxon>Triplophysa</taxon>
    </lineage>
</organism>
<feature type="domain" description="Beta/gamma crystallin 'Greek key'" evidence="4">
    <location>
        <begin position="1393"/>
        <end position="1435"/>
    </location>
</feature>
<dbReference type="SUPFAM" id="SSF49695">
    <property type="entry name" value="gamma-Crystallin-like"/>
    <property type="match status" value="3"/>
</dbReference>
<evidence type="ECO:0000259" key="4">
    <source>
        <dbReference type="PROSITE" id="PS50915"/>
    </source>
</evidence>
<feature type="compositionally biased region" description="Polar residues" evidence="3">
    <location>
        <begin position="236"/>
        <end position="255"/>
    </location>
</feature>
<keyword evidence="6" id="KW-1185">Reference proteome</keyword>
<dbReference type="EMBL" id="JAFHDT010000022">
    <property type="protein sequence ID" value="KAI7793429.1"/>
    <property type="molecule type" value="Genomic_DNA"/>
</dbReference>
<dbReference type="SMART" id="SM00458">
    <property type="entry name" value="RICIN"/>
    <property type="match status" value="1"/>
</dbReference>
<feature type="region of interest" description="Disordered" evidence="3">
    <location>
        <begin position="529"/>
        <end position="567"/>
    </location>
</feature>
<feature type="compositionally biased region" description="Basic and acidic residues" evidence="3">
    <location>
        <begin position="224"/>
        <end position="235"/>
    </location>
</feature>
<dbReference type="InterPro" id="IPR035992">
    <property type="entry name" value="Ricin_B-like_lectins"/>
</dbReference>
<feature type="compositionally biased region" description="Basic and acidic residues" evidence="3">
    <location>
        <begin position="547"/>
        <end position="561"/>
    </location>
</feature>
<dbReference type="Proteomes" id="UP001059041">
    <property type="component" value="Linkage Group LG22"/>
</dbReference>
<dbReference type="SUPFAM" id="SSF50370">
    <property type="entry name" value="Ricin B-like lectins"/>
    <property type="match status" value="1"/>
</dbReference>
<dbReference type="PROSITE" id="PS50231">
    <property type="entry name" value="RICIN_B_LECTIN"/>
    <property type="match status" value="1"/>
</dbReference>
<dbReference type="InterPro" id="IPR011024">
    <property type="entry name" value="G_crystallin-like"/>
</dbReference>
<feature type="domain" description="Beta/gamma crystallin 'Greek key'" evidence="4">
    <location>
        <begin position="1478"/>
        <end position="1519"/>
    </location>
</feature>
<dbReference type="Gene3D" id="2.80.10.50">
    <property type="match status" value="1"/>
</dbReference>
<accession>A0A9W7WC36</accession>
<feature type="compositionally biased region" description="Polar residues" evidence="3">
    <location>
        <begin position="35"/>
        <end position="45"/>
    </location>
</feature>
<comment type="caution">
    <text evidence="5">The sequence shown here is derived from an EMBL/GenBank/DDBJ whole genome shotgun (WGS) entry which is preliminary data.</text>
</comment>
<feature type="compositionally biased region" description="Polar residues" evidence="3">
    <location>
        <begin position="530"/>
        <end position="546"/>
    </location>
</feature>
<dbReference type="GO" id="GO:0002088">
    <property type="term" value="P:lens development in camera-type eye"/>
    <property type="evidence" value="ECO:0007669"/>
    <property type="project" value="TreeGrafter"/>
</dbReference>
<evidence type="ECO:0000313" key="6">
    <source>
        <dbReference type="Proteomes" id="UP001059041"/>
    </source>
</evidence>
<feature type="region of interest" description="Disordered" evidence="3">
    <location>
        <begin position="591"/>
        <end position="648"/>
    </location>
</feature>
<comment type="similarity">
    <text evidence="1">Belongs to the beta/gamma-crystallin family.</text>
</comment>
<dbReference type="SMART" id="SM00247">
    <property type="entry name" value="XTALbg"/>
    <property type="match status" value="5"/>
</dbReference>
<dbReference type="InterPro" id="IPR000772">
    <property type="entry name" value="Ricin_B_lectin"/>
</dbReference>